<sequence length="168" mass="18362">MRSRIVDVAFGLFARRGIDGVSISEVALAAGVSKANVMHHFGSKNGLYAACLDTIDAHLHEVVDRVVGSGDPVDDLRASLESWADEHPGDCRVMAYGLLRLPEQPGRWALSAPVERMIELVAHDRASLDDATATVVDLLGTVTYREMSRPLVEARATRISEPSRQEER</sequence>
<feature type="DNA-binding region" description="H-T-H motif" evidence="4">
    <location>
        <begin position="22"/>
        <end position="41"/>
    </location>
</feature>
<name>A0A4R7I038_9ACTN</name>
<dbReference type="Gene3D" id="1.10.357.10">
    <property type="entry name" value="Tetracycline Repressor, domain 2"/>
    <property type="match status" value="1"/>
</dbReference>
<proteinExistence type="predicted"/>
<organism evidence="6 7">
    <name type="scientific">Ilumatobacter fluminis</name>
    <dbReference type="NCBI Taxonomy" id="467091"/>
    <lineage>
        <taxon>Bacteria</taxon>
        <taxon>Bacillati</taxon>
        <taxon>Actinomycetota</taxon>
        <taxon>Acidimicrobiia</taxon>
        <taxon>Acidimicrobiales</taxon>
        <taxon>Ilumatobacteraceae</taxon>
        <taxon>Ilumatobacter</taxon>
    </lineage>
</organism>
<dbReference type="InterPro" id="IPR050109">
    <property type="entry name" value="HTH-type_TetR-like_transc_reg"/>
</dbReference>
<evidence type="ECO:0000256" key="3">
    <source>
        <dbReference type="ARBA" id="ARBA00023163"/>
    </source>
</evidence>
<keyword evidence="3" id="KW-0804">Transcription</keyword>
<dbReference type="SUPFAM" id="SSF46689">
    <property type="entry name" value="Homeodomain-like"/>
    <property type="match status" value="1"/>
</dbReference>
<dbReference type="InterPro" id="IPR009057">
    <property type="entry name" value="Homeodomain-like_sf"/>
</dbReference>
<dbReference type="OrthoDB" id="70491at2"/>
<dbReference type="EMBL" id="SOAU01000001">
    <property type="protein sequence ID" value="TDT16189.1"/>
    <property type="molecule type" value="Genomic_DNA"/>
</dbReference>
<dbReference type="AlphaFoldDB" id="A0A4R7I038"/>
<dbReference type="Pfam" id="PF00440">
    <property type="entry name" value="TetR_N"/>
    <property type="match status" value="1"/>
</dbReference>
<comment type="caution">
    <text evidence="6">The sequence shown here is derived from an EMBL/GenBank/DDBJ whole genome shotgun (WGS) entry which is preliminary data.</text>
</comment>
<protein>
    <submittedName>
        <fullName evidence="6">TetR family transcriptional regulator</fullName>
    </submittedName>
</protein>
<feature type="domain" description="HTH tetR-type" evidence="5">
    <location>
        <begin position="1"/>
        <end position="59"/>
    </location>
</feature>
<keyword evidence="7" id="KW-1185">Reference proteome</keyword>
<dbReference type="GO" id="GO:0003700">
    <property type="term" value="F:DNA-binding transcription factor activity"/>
    <property type="evidence" value="ECO:0007669"/>
    <property type="project" value="TreeGrafter"/>
</dbReference>
<dbReference type="PROSITE" id="PS50977">
    <property type="entry name" value="HTH_TETR_2"/>
    <property type="match status" value="1"/>
</dbReference>
<evidence type="ECO:0000256" key="2">
    <source>
        <dbReference type="ARBA" id="ARBA00023125"/>
    </source>
</evidence>
<accession>A0A4R7I038</accession>
<gene>
    <name evidence="6" type="ORF">BDK89_1773</name>
</gene>
<evidence type="ECO:0000259" key="5">
    <source>
        <dbReference type="PROSITE" id="PS50977"/>
    </source>
</evidence>
<evidence type="ECO:0000313" key="6">
    <source>
        <dbReference type="EMBL" id="TDT16189.1"/>
    </source>
</evidence>
<dbReference type="InterPro" id="IPR001647">
    <property type="entry name" value="HTH_TetR"/>
</dbReference>
<dbReference type="PRINTS" id="PR00455">
    <property type="entry name" value="HTHTETR"/>
</dbReference>
<dbReference type="PANTHER" id="PTHR30055">
    <property type="entry name" value="HTH-TYPE TRANSCRIPTIONAL REGULATOR RUTR"/>
    <property type="match status" value="1"/>
</dbReference>
<reference evidence="6 7" key="1">
    <citation type="submission" date="2019-03" db="EMBL/GenBank/DDBJ databases">
        <title>Sequencing the genomes of 1000 actinobacteria strains.</title>
        <authorList>
            <person name="Klenk H.-P."/>
        </authorList>
    </citation>
    <scope>NUCLEOTIDE SEQUENCE [LARGE SCALE GENOMIC DNA]</scope>
    <source>
        <strain evidence="6 7">DSM 18936</strain>
    </source>
</reference>
<dbReference type="Proteomes" id="UP000294558">
    <property type="component" value="Unassembled WGS sequence"/>
</dbReference>
<evidence type="ECO:0000256" key="4">
    <source>
        <dbReference type="PROSITE-ProRule" id="PRU00335"/>
    </source>
</evidence>
<dbReference type="GO" id="GO:0000976">
    <property type="term" value="F:transcription cis-regulatory region binding"/>
    <property type="evidence" value="ECO:0007669"/>
    <property type="project" value="TreeGrafter"/>
</dbReference>
<dbReference type="PANTHER" id="PTHR30055:SF234">
    <property type="entry name" value="HTH-TYPE TRANSCRIPTIONAL REGULATOR BETI"/>
    <property type="match status" value="1"/>
</dbReference>
<keyword evidence="1" id="KW-0805">Transcription regulation</keyword>
<evidence type="ECO:0000313" key="7">
    <source>
        <dbReference type="Proteomes" id="UP000294558"/>
    </source>
</evidence>
<dbReference type="RefSeq" id="WP_133868587.1">
    <property type="nucleotide sequence ID" value="NZ_SOAU01000001.1"/>
</dbReference>
<evidence type="ECO:0000256" key="1">
    <source>
        <dbReference type="ARBA" id="ARBA00023015"/>
    </source>
</evidence>
<keyword evidence="2 4" id="KW-0238">DNA-binding</keyword>